<dbReference type="PANTHER" id="PTHR10443:SF12">
    <property type="entry name" value="DIPEPTIDASE"/>
    <property type="match status" value="1"/>
</dbReference>
<proteinExistence type="inferred from homology"/>
<evidence type="ECO:0000256" key="3">
    <source>
        <dbReference type="SAM" id="Phobius"/>
    </source>
</evidence>
<comment type="caution">
    <text evidence="4">The sequence shown here is derived from an EMBL/GenBank/DDBJ whole genome shotgun (WGS) entry which is preliminary data.</text>
</comment>
<organism evidence="4 5">
    <name type="scientific">Leucocoprinus leucothites</name>
    <dbReference type="NCBI Taxonomy" id="201217"/>
    <lineage>
        <taxon>Eukaryota</taxon>
        <taxon>Fungi</taxon>
        <taxon>Dikarya</taxon>
        <taxon>Basidiomycota</taxon>
        <taxon>Agaricomycotina</taxon>
        <taxon>Agaricomycetes</taxon>
        <taxon>Agaricomycetidae</taxon>
        <taxon>Agaricales</taxon>
        <taxon>Agaricineae</taxon>
        <taxon>Agaricaceae</taxon>
        <taxon>Leucocoprinus</taxon>
    </lineage>
</organism>
<gene>
    <name evidence="4" type="ORF">D9756_007481</name>
</gene>
<keyword evidence="3" id="KW-0812">Transmembrane</keyword>
<dbReference type="GO" id="GO:0070573">
    <property type="term" value="F:metallodipeptidase activity"/>
    <property type="evidence" value="ECO:0007669"/>
    <property type="project" value="InterPro"/>
</dbReference>
<sequence length="566" mass="61153">MVRSGSGSPSSSSSSSSSSHHRRAHSPATERLRQFLPWDSSSRDRTTHQSTNQNQTPSPTSQSSASRAATALAVLLGVAQQVVTHTTSPHHSVHSEYNMPASPNTNGSRQRQDEASPLLDANGASQPPLTRRTDSGGIVHGKEPDTRSKKIVWTALTVLFVAALVFFLGFIHMLSDKLAPWVGLLPKDPHKAALMIMKQAPVIDGHVDLPILIREVFANNLSAVDLEQPTPRHVDIPRLRKGHTGGFFWSAYVGCAKPGEEGKDFLDATWIVRDTLEQIDVAHGLIAKYPDTFQPATTSEEVEAAISGGKIASLIGIEGAHQLGNSIAVLRTYHALGVRYITLTHTCHNAFADSCGYAPGIIPLHHGLSSLGKRLIDEMNRIGVLVDLSHTSDATASQAIQYSKAPVIWSHSSARALHNHVRNVPDEILGLIGREEWKNDAVVMVNFAPHFVADDGEATVQAVADHVEHIAQVAGKEHVGIGSDFDGITSTPEGLEDVSKYPALIAELISRGWDKYEIAGLTGGNLLRIMKGAERVAKELQTAGTPPVYDIYHKRSDLPQRAADDL</sequence>
<dbReference type="Gene3D" id="3.20.20.140">
    <property type="entry name" value="Metal-dependent hydrolases"/>
    <property type="match status" value="1"/>
</dbReference>
<dbReference type="InterPro" id="IPR032466">
    <property type="entry name" value="Metal_Hydrolase"/>
</dbReference>
<dbReference type="SUPFAM" id="SSF51556">
    <property type="entry name" value="Metallo-dependent hydrolases"/>
    <property type="match status" value="1"/>
</dbReference>
<dbReference type="InterPro" id="IPR008257">
    <property type="entry name" value="Pept_M19"/>
</dbReference>
<comment type="catalytic activity">
    <reaction evidence="1">
        <text>an L-aminoacyl-L-amino acid + H2O = 2 an L-alpha-amino acid</text>
        <dbReference type="Rhea" id="RHEA:48940"/>
        <dbReference type="ChEBI" id="CHEBI:15377"/>
        <dbReference type="ChEBI" id="CHEBI:59869"/>
        <dbReference type="ChEBI" id="CHEBI:77460"/>
        <dbReference type="EC" id="3.4.13.19"/>
    </reaction>
</comment>
<reference evidence="4 5" key="1">
    <citation type="journal article" date="2020" name="ISME J.">
        <title>Uncovering the hidden diversity of litter-decomposition mechanisms in mushroom-forming fungi.</title>
        <authorList>
            <person name="Floudas D."/>
            <person name="Bentzer J."/>
            <person name="Ahren D."/>
            <person name="Johansson T."/>
            <person name="Persson P."/>
            <person name="Tunlid A."/>
        </authorList>
    </citation>
    <scope>NUCLEOTIDE SEQUENCE [LARGE SCALE GENOMIC DNA]</scope>
    <source>
        <strain evidence="4 5">CBS 146.42</strain>
    </source>
</reference>
<feature type="region of interest" description="Disordered" evidence="2">
    <location>
        <begin position="1"/>
        <end position="67"/>
    </location>
</feature>
<dbReference type="EMBL" id="JAACJO010000012">
    <property type="protein sequence ID" value="KAF5351834.1"/>
    <property type="molecule type" value="Genomic_DNA"/>
</dbReference>
<dbReference type="PANTHER" id="PTHR10443">
    <property type="entry name" value="MICROSOMAL DIPEPTIDASE"/>
    <property type="match status" value="1"/>
</dbReference>
<evidence type="ECO:0000313" key="5">
    <source>
        <dbReference type="Proteomes" id="UP000559027"/>
    </source>
</evidence>
<protein>
    <recommendedName>
        <fullName evidence="1">Dipeptidase</fullName>
        <ecNumber evidence="1">3.4.13.19</ecNumber>
    </recommendedName>
</protein>
<comment type="cofactor">
    <cofactor evidence="1">
        <name>Zn(2+)</name>
        <dbReference type="ChEBI" id="CHEBI:29105"/>
    </cofactor>
</comment>
<feature type="transmembrane region" description="Helical" evidence="3">
    <location>
        <begin position="151"/>
        <end position="174"/>
    </location>
</feature>
<comment type="similarity">
    <text evidence="1">Belongs to the metallo-dependent hydrolases superfamily. Peptidase M19 family.</text>
</comment>
<keyword evidence="1" id="KW-0378">Hydrolase</keyword>
<dbReference type="GO" id="GO:0006508">
    <property type="term" value="P:proteolysis"/>
    <property type="evidence" value="ECO:0007669"/>
    <property type="project" value="UniProtKB-KW"/>
</dbReference>
<dbReference type="Proteomes" id="UP000559027">
    <property type="component" value="Unassembled WGS sequence"/>
</dbReference>
<keyword evidence="1" id="KW-0645">Protease</keyword>
<dbReference type="OrthoDB" id="445695at2759"/>
<evidence type="ECO:0000256" key="2">
    <source>
        <dbReference type="SAM" id="MobiDB-lite"/>
    </source>
</evidence>
<evidence type="ECO:0000256" key="1">
    <source>
        <dbReference type="RuleBase" id="RU341113"/>
    </source>
</evidence>
<feature type="region of interest" description="Disordered" evidence="2">
    <location>
        <begin position="84"/>
        <end position="144"/>
    </location>
</feature>
<name>A0A8H5D2E0_9AGAR</name>
<keyword evidence="1" id="KW-0224">Dipeptidase</keyword>
<keyword evidence="1" id="KW-0862">Zinc</keyword>
<keyword evidence="3" id="KW-1133">Transmembrane helix</keyword>
<feature type="compositionally biased region" description="Low complexity" evidence="2">
    <location>
        <begin position="49"/>
        <end position="67"/>
    </location>
</feature>
<dbReference type="GO" id="GO:0046872">
    <property type="term" value="F:metal ion binding"/>
    <property type="evidence" value="ECO:0007669"/>
    <property type="project" value="UniProtKB-UniRule"/>
</dbReference>
<keyword evidence="5" id="KW-1185">Reference proteome</keyword>
<dbReference type="AlphaFoldDB" id="A0A8H5D2E0"/>
<evidence type="ECO:0000313" key="4">
    <source>
        <dbReference type="EMBL" id="KAF5351834.1"/>
    </source>
</evidence>
<feature type="compositionally biased region" description="Low complexity" evidence="2">
    <location>
        <begin position="1"/>
        <end position="18"/>
    </location>
</feature>
<keyword evidence="1" id="KW-0479">Metal-binding</keyword>
<accession>A0A8H5D2E0</accession>
<keyword evidence="3" id="KW-0472">Membrane</keyword>
<dbReference type="PROSITE" id="PS51365">
    <property type="entry name" value="RENAL_DIPEPTIDASE_2"/>
    <property type="match status" value="1"/>
</dbReference>
<keyword evidence="1" id="KW-0482">Metalloprotease</keyword>
<dbReference type="Pfam" id="PF01244">
    <property type="entry name" value="Peptidase_M19"/>
    <property type="match status" value="1"/>
</dbReference>
<dbReference type="CDD" id="cd01301">
    <property type="entry name" value="rDP_like"/>
    <property type="match status" value="1"/>
</dbReference>
<dbReference type="EC" id="3.4.13.19" evidence="1"/>